<dbReference type="AlphaFoldDB" id="A0A6J4II92"/>
<comment type="function">
    <text evidence="2">Removes the formyl group from the N-terminal Met of newly synthesized proteins. Requires at least a dipeptide for an efficient rate of reaction. N-terminal L-methionine is a prerequisite for activity but the enzyme has broad specificity at other positions.</text>
</comment>
<keyword evidence="2" id="KW-0408">Iron</keyword>
<comment type="catalytic activity">
    <reaction evidence="2">
        <text>N-terminal N-formyl-L-methionyl-[peptide] + H2O = N-terminal L-methionyl-[peptide] + formate</text>
        <dbReference type="Rhea" id="RHEA:24420"/>
        <dbReference type="Rhea" id="RHEA-COMP:10639"/>
        <dbReference type="Rhea" id="RHEA-COMP:10640"/>
        <dbReference type="ChEBI" id="CHEBI:15377"/>
        <dbReference type="ChEBI" id="CHEBI:15740"/>
        <dbReference type="ChEBI" id="CHEBI:49298"/>
        <dbReference type="ChEBI" id="CHEBI:64731"/>
        <dbReference type="EC" id="3.5.1.88"/>
    </reaction>
</comment>
<dbReference type="Gene3D" id="3.90.45.10">
    <property type="entry name" value="Peptide deformylase"/>
    <property type="match status" value="1"/>
</dbReference>
<dbReference type="EMBL" id="CADCTB010000140">
    <property type="protein sequence ID" value="CAA9251144.1"/>
    <property type="molecule type" value="Genomic_DNA"/>
</dbReference>
<organism evidence="3">
    <name type="scientific">uncultured Acidimicrobiales bacterium</name>
    <dbReference type="NCBI Taxonomy" id="310071"/>
    <lineage>
        <taxon>Bacteria</taxon>
        <taxon>Bacillati</taxon>
        <taxon>Actinomycetota</taxon>
        <taxon>Acidimicrobiia</taxon>
        <taxon>Acidimicrobiales</taxon>
        <taxon>environmental samples</taxon>
    </lineage>
</organism>
<dbReference type="InterPro" id="IPR023635">
    <property type="entry name" value="Peptide_deformylase"/>
</dbReference>
<dbReference type="PIRSF" id="PIRSF004749">
    <property type="entry name" value="Pep_def"/>
    <property type="match status" value="1"/>
</dbReference>
<dbReference type="GO" id="GO:0046872">
    <property type="term" value="F:metal ion binding"/>
    <property type="evidence" value="ECO:0007669"/>
    <property type="project" value="UniProtKB-KW"/>
</dbReference>
<comment type="cofactor">
    <cofactor evidence="2">
        <name>Fe(2+)</name>
        <dbReference type="ChEBI" id="CHEBI:29033"/>
    </cofactor>
    <text evidence="2">Binds 1 Fe(2+) ion.</text>
</comment>
<proteinExistence type="inferred from homology"/>
<dbReference type="PANTHER" id="PTHR10458:SF22">
    <property type="entry name" value="PEPTIDE DEFORMYLASE"/>
    <property type="match status" value="1"/>
</dbReference>
<feature type="binding site" evidence="2">
    <location>
        <position position="143"/>
    </location>
    <ligand>
        <name>Fe cation</name>
        <dbReference type="ChEBI" id="CHEBI:24875"/>
    </ligand>
</feature>
<dbReference type="GO" id="GO:0042586">
    <property type="term" value="F:peptide deformylase activity"/>
    <property type="evidence" value="ECO:0007669"/>
    <property type="project" value="UniProtKB-UniRule"/>
</dbReference>
<dbReference type="PRINTS" id="PR01576">
    <property type="entry name" value="PDEFORMYLASE"/>
</dbReference>
<dbReference type="CDD" id="cd00487">
    <property type="entry name" value="Pep_deformylase"/>
    <property type="match status" value="1"/>
</dbReference>
<accession>A0A6J4II92</accession>
<feature type="active site" evidence="2">
    <location>
        <position position="140"/>
    </location>
</feature>
<dbReference type="GO" id="GO:0006412">
    <property type="term" value="P:translation"/>
    <property type="evidence" value="ECO:0007669"/>
    <property type="project" value="UniProtKB-UniRule"/>
</dbReference>
<feature type="binding site" evidence="2">
    <location>
        <position position="97"/>
    </location>
    <ligand>
        <name>Fe cation</name>
        <dbReference type="ChEBI" id="CHEBI:24875"/>
    </ligand>
</feature>
<dbReference type="EC" id="3.5.1.88" evidence="2"/>
<name>A0A6J4II92_9ACTN</name>
<dbReference type="SUPFAM" id="SSF56420">
    <property type="entry name" value="Peptide deformylase"/>
    <property type="match status" value="1"/>
</dbReference>
<evidence type="ECO:0000256" key="1">
    <source>
        <dbReference type="ARBA" id="ARBA00010759"/>
    </source>
</evidence>
<evidence type="ECO:0000313" key="3">
    <source>
        <dbReference type="EMBL" id="CAA9251144.1"/>
    </source>
</evidence>
<dbReference type="InterPro" id="IPR036821">
    <property type="entry name" value="Peptide_deformylase_sf"/>
</dbReference>
<dbReference type="Pfam" id="PF01327">
    <property type="entry name" value="Pep_deformylase"/>
    <property type="match status" value="1"/>
</dbReference>
<feature type="binding site" evidence="2">
    <location>
        <position position="139"/>
    </location>
    <ligand>
        <name>Fe cation</name>
        <dbReference type="ChEBI" id="CHEBI:24875"/>
    </ligand>
</feature>
<reference evidence="3" key="1">
    <citation type="submission" date="2020-02" db="EMBL/GenBank/DDBJ databases">
        <authorList>
            <person name="Meier V. D."/>
        </authorList>
    </citation>
    <scope>NUCLEOTIDE SEQUENCE</scope>
    <source>
        <strain evidence="3">AVDCRST_MAG10</strain>
    </source>
</reference>
<dbReference type="HAMAP" id="MF_00163">
    <property type="entry name" value="Pep_deformylase"/>
    <property type="match status" value="1"/>
</dbReference>
<protein>
    <recommendedName>
        <fullName evidence="2">Peptide deformylase</fullName>
        <shortName evidence="2">PDF</shortName>
        <ecNumber evidence="2">3.5.1.88</ecNumber>
    </recommendedName>
    <alternativeName>
        <fullName evidence="2">Polypeptide deformylase</fullName>
    </alternativeName>
</protein>
<sequence length="166" mass="17790">MAVRPVLVLPDPFLQRPSAKVGTVDARALALAADLLDTMRDRPACVGLAAPQIGVGLRAFAVDVTGHRKARSCAGELVLFDPELLSSASPQLAREGCLSIPDLTGDVARATEVVVRGIGIDGGERVVHADAFEARALLHELDHLDGFLFLDRVSSAHSVYRRKVYR</sequence>
<keyword evidence="2" id="KW-0479">Metal-binding</keyword>
<keyword evidence="2" id="KW-0648">Protein biosynthesis</keyword>
<keyword evidence="2 3" id="KW-0378">Hydrolase</keyword>
<dbReference type="PANTHER" id="PTHR10458">
    <property type="entry name" value="PEPTIDE DEFORMYLASE"/>
    <property type="match status" value="1"/>
</dbReference>
<gene>
    <name evidence="2" type="primary">def</name>
    <name evidence="3" type="ORF">AVDCRST_MAG10-2233</name>
</gene>
<comment type="similarity">
    <text evidence="1 2">Belongs to the polypeptide deformylase family.</text>
</comment>
<dbReference type="NCBIfam" id="TIGR00079">
    <property type="entry name" value="pept_deformyl"/>
    <property type="match status" value="1"/>
</dbReference>
<evidence type="ECO:0000256" key="2">
    <source>
        <dbReference type="HAMAP-Rule" id="MF_00163"/>
    </source>
</evidence>